<accession>A0A6C0GFD2</accession>
<proteinExistence type="predicted"/>
<organism evidence="1 2">
    <name type="scientific">Rhodocytophaga rosea</name>
    <dbReference type="NCBI Taxonomy" id="2704465"/>
    <lineage>
        <taxon>Bacteria</taxon>
        <taxon>Pseudomonadati</taxon>
        <taxon>Bacteroidota</taxon>
        <taxon>Cytophagia</taxon>
        <taxon>Cytophagales</taxon>
        <taxon>Rhodocytophagaceae</taxon>
        <taxon>Rhodocytophaga</taxon>
    </lineage>
</organism>
<name>A0A6C0GFD2_9BACT</name>
<dbReference type="RefSeq" id="WP_162442438.1">
    <property type="nucleotide sequence ID" value="NZ_CP048222.1"/>
</dbReference>
<sequence>MKLLTKQSFPAYKGNIQKVVPYMMGECTYIDSSGTQEKYLDNITYILLNAVKELQRKNEAIKAK</sequence>
<keyword evidence="2" id="KW-1185">Reference proteome</keyword>
<dbReference type="Proteomes" id="UP000480178">
    <property type="component" value="Chromosome"/>
</dbReference>
<dbReference type="AlphaFoldDB" id="A0A6C0GFD2"/>
<protein>
    <submittedName>
        <fullName evidence="1">Uncharacterized protein</fullName>
    </submittedName>
</protein>
<dbReference type="KEGG" id="rhoz:GXP67_06765"/>
<evidence type="ECO:0000313" key="2">
    <source>
        <dbReference type="Proteomes" id="UP000480178"/>
    </source>
</evidence>
<reference evidence="1 2" key="1">
    <citation type="submission" date="2020-01" db="EMBL/GenBank/DDBJ databases">
        <authorList>
            <person name="Kim M.K."/>
        </authorList>
    </citation>
    <scope>NUCLEOTIDE SEQUENCE [LARGE SCALE GENOMIC DNA]</scope>
    <source>
        <strain evidence="1 2">172606-1</strain>
    </source>
</reference>
<gene>
    <name evidence="1" type="ORF">GXP67_06765</name>
</gene>
<evidence type="ECO:0000313" key="1">
    <source>
        <dbReference type="EMBL" id="QHT66380.1"/>
    </source>
</evidence>
<dbReference type="EMBL" id="CP048222">
    <property type="protein sequence ID" value="QHT66380.1"/>
    <property type="molecule type" value="Genomic_DNA"/>
</dbReference>